<evidence type="ECO:0000259" key="6">
    <source>
        <dbReference type="Pfam" id="PF04542"/>
    </source>
</evidence>
<sequence>MSKRLGPAHSEVMPGEDVVVAARGGDGAALHELVSGYLPLVYNIAGRAMGGHPDVDDVVQESMLRAVSHLRELREPARFRSWLVAITVRQVRTWGALQSSRPEPTSDDVMVQEAAPGPDVQGLAVLDLELGAQRREAVEASGWLDAEDREVLALWWSEAAGQVRRSEWVDAGGFSPASAAVRVKRVKERLNAAREVVRALAASPRCADLDSLVRHWDGRPASRWRHRLHRHVRDCDQCEPAVSGMVRLEGLLGNLGMVPVPAALAAQVIDSTAVRSASAGDASRGNGVDVGGPALSSGQVSTAARSGSWYVPGAVAGGVLVVALVALLSLEPEPGLEPVATTATASASASSAPPPPERSVAPAPEPAEPSSTPEATEQPSPDPALGARSLRYAAQPEMFVAAYPGKIGILVEVRSDSPRVVREVATFELVPGLADSSCYSLRTRGDEYLRHERFRVRLGPDDGSSLFSADATFCLRPAGRTGAVTLRSVNYPDHVVRYRDGQLFLDPDEPGETFQESAAFELVAPLEH</sequence>
<geneLocation type="plasmid" evidence="8 9">
    <name>pCPRO01</name>
</geneLocation>
<dbReference type="InterPro" id="IPR039425">
    <property type="entry name" value="RNA_pol_sigma-70-like"/>
</dbReference>
<dbReference type="Gene3D" id="2.80.10.50">
    <property type="match status" value="1"/>
</dbReference>
<organism evidence="8 9">
    <name type="scientific">Cellulosimicrobium protaetiae</name>
    <dbReference type="NCBI Taxonomy" id="2587808"/>
    <lineage>
        <taxon>Bacteria</taxon>
        <taxon>Bacillati</taxon>
        <taxon>Actinomycetota</taxon>
        <taxon>Actinomycetes</taxon>
        <taxon>Micrococcales</taxon>
        <taxon>Promicromonosporaceae</taxon>
        <taxon>Cellulosimicrobium</taxon>
    </lineage>
</organism>
<keyword evidence="4" id="KW-0804">Transcription</keyword>
<dbReference type="RefSeq" id="WP_154800676.1">
    <property type="nucleotide sequence ID" value="NZ_CP052758.1"/>
</dbReference>
<dbReference type="GO" id="GO:0046373">
    <property type="term" value="P:L-arabinose metabolic process"/>
    <property type="evidence" value="ECO:0007669"/>
    <property type="project" value="InterPro"/>
</dbReference>
<evidence type="ECO:0000256" key="5">
    <source>
        <dbReference type="SAM" id="MobiDB-lite"/>
    </source>
</evidence>
<keyword evidence="2" id="KW-0731">Sigma factor</keyword>
<dbReference type="KEGG" id="cprt:FIC82_020315"/>
<feature type="region of interest" description="Disordered" evidence="5">
    <location>
        <begin position="278"/>
        <end position="298"/>
    </location>
</feature>
<dbReference type="PANTHER" id="PTHR43133">
    <property type="entry name" value="RNA POLYMERASE ECF-TYPE SIGMA FACTO"/>
    <property type="match status" value="1"/>
</dbReference>
<dbReference type="InterPro" id="IPR013325">
    <property type="entry name" value="RNA_pol_sigma_r2"/>
</dbReference>
<keyword evidence="9" id="KW-1185">Reference proteome</keyword>
<keyword evidence="8" id="KW-0614">Plasmid</keyword>
<dbReference type="Proteomes" id="UP000451354">
    <property type="component" value="Plasmid pCPRO01"/>
</dbReference>
<dbReference type="AlphaFoldDB" id="A0A6M5UMR0"/>
<keyword evidence="1" id="KW-0805">Transcription regulation</keyword>
<gene>
    <name evidence="8" type="ORF">FIC82_020315</name>
</gene>
<evidence type="ECO:0000259" key="7">
    <source>
        <dbReference type="Pfam" id="PF05270"/>
    </source>
</evidence>
<feature type="compositionally biased region" description="Low complexity" evidence="5">
    <location>
        <begin position="339"/>
        <end position="351"/>
    </location>
</feature>
<dbReference type="CDD" id="cd23399">
    <property type="entry name" value="beta-trefoil_ABD_ABFB"/>
    <property type="match status" value="1"/>
</dbReference>
<dbReference type="InterPro" id="IPR007627">
    <property type="entry name" value="RNA_pol_sigma70_r2"/>
</dbReference>
<dbReference type="InterPro" id="IPR014284">
    <property type="entry name" value="RNA_pol_sigma-70_dom"/>
</dbReference>
<evidence type="ECO:0000313" key="8">
    <source>
        <dbReference type="EMBL" id="QJW38732.1"/>
    </source>
</evidence>
<dbReference type="SUPFAM" id="SSF88946">
    <property type="entry name" value="Sigma2 domain of RNA polymerase sigma factors"/>
    <property type="match status" value="1"/>
</dbReference>
<dbReference type="InterPro" id="IPR036195">
    <property type="entry name" value="AbfB_ABD_sf"/>
</dbReference>
<name>A0A6M5UMR0_9MICO</name>
<dbReference type="Pfam" id="PF04542">
    <property type="entry name" value="Sigma70_r2"/>
    <property type="match status" value="1"/>
</dbReference>
<evidence type="ECO:0000256" key="1">
    <source>
        <dbReference type="ARBA" id="ARBA00023015"/>
    </source>
</evidence>
<dbReference type="Gene3D" id="1.10.1740.10">
    <property type="match status" value="1"/>
</dbReference>
<feature type="domain" description="Alpha-L-arabinofuranosidase B arabinose-binding" evidence="7">
    <location>
        <begin position="397"/>
        <end position="521"/>
    </location>
</feature>
<dbReference type="SUPFAM" id="SSF110221">
    <property type="entry name" value="AbfB domain"/>
    <property type="match status" value="1"/>
</dbReference>
<feature type="region of interest" description="Disordered" evidence="5">
    <location>
        <begin position="339"/>
        <end position="386"/>
    </location>
</feature>
<proteinExistence type="predicted"/>
<feature type="compositionally biased region" description="Pro residues" evidence="5">
    <location>
        <begin position="352"/>
        <end position="367"/>
    </location>
</feature>
<reference evidence="9" key="1">
    <citation type="journal article" date="2022" name="Int. J. Syst. Evol. Microbiol.">
        <title>Cellulosimicrobium protaetiae sp. nov., isolated from the gut of the larva of Protaetia brevitarsis seulensis.</title>
        <authorList>
            <person name="Le Han H."/>
            <person name="Nguyen T.T.H."/>
            <person name="Li Z."/>
            <person name="Shin N.R."/>
            <person name="Kim S.G."/>
        </authorList>
    </citation>
    <scope>NUCLEOTIDE SEQUENCE [LARGE SCALE GENOMIC DNA]</scope>
    <source>
        <strain evidence="9">BI34</strain>
    </source>
</reference>
<accession>A0A6M5UMR0</accession>
<keyword evidence="3" id="KW-0238">DNA-binding</keyword>
<dbReference type="OrthoDB" id="7376212at2"/>
<protein>
    <submittedName>
        <fullName evidence="8">Sigma-70 family RNA polymerase sigma factor</fullName>
    </submittedName>
</protein>
<evidence type="ECO:0000313" key="9">
    <source>
        <dbReference type="Proteomes" id="UP000451354"/>
    </source>
</evidence>
<dbReference type="GO" id="GO:0006352">
    <property type="term" value="P:DNA-templated transcription initiation"/>
    <property type="evidence" value="ECO:0007669"/>
    <property type="project" value="InterPro"/>
</dbReference>
<feature type="compositionally biased region" description="Low complexity" evidence="5">
    <location>
        <begin position="368"/>
        <end position="377"/>
    </location>
</feature>
<dbReference type="GO" id="GO:0046556">
    <property type="term" value="F:alpha-L-arabinofuranosidase activity"/>
    <property type="evidence" value="ECO:0007669"/>
    <property type="project" value="InterPro"/>
</dbReference>
<dbReference type="Pfam" id="PF05270">
    <property type="entry name" value="AbfB"/>
    <property type="match status" value="1"/>
</dbReference>
<dbReference type="GO" id="GO:0016987">
    <property type="term" value="F:sigma factor activity"/>
    <property type="evidence" value="ECO:0007669"/>
    <property type="project" value="UniProtKB-KW"/>
</dbReference>
<dbReference type="PANTHER" id="PTHR43133:SF8">
    <property type="entry name" value="RNA POLYMERASE SIGMA FACTOR HI_1459-RELATED"/>
    <property type="match status" value="1"/>
</dbReference>
<dbReference type="InterPro" id="IPR007934">
    <property type="entry name" value="AbfB_ABD"/>
</dbReference>
<evidence type="ECO:0000256" key="4">
    <source>
        <dbReference type="ARBA" id="ARBA00023163"/>
    </source>
</evidence>
<dbReference type="NCBIfam" id="TIGR02937">
    <property type="entry name" value="sigma70-ECF"/>
    <property type="match status" value="1"/>
</dbReference>
<dbReference type="EMBL" id="CP052758">
    <property type="protein sequence ID" value="QJW38732.1"/>
    <property type="molecule type" value="Genomic_DNA"/>
</dbReference>
<feature type="domain" description="RNA polymerase sigma-70 region 2" evidence="6">
    <location>
        <begin position="33"/>
        <end position="92"/>
    </location>
</feature>
<evidence type="ECO:0000256" key="2">
    <source>
        <dbReference type="ARBA" id="ARBA00023082"/>
    </source>
</evidence>
<evidence type="ECO:0000256" key="3">
    <source>
        <dbReference type="ARBA" id="ARBA00023125"/>
    </source>
</evidence>
<dbReference type="GO" id="GO:0003677">
    <property type="term" value="F:DNA binding"/>
    <property type="evidence" value="ECO:0007669"/>
    <property type="project" value="UniProtKB-KW"/>
</dbReference>